<evidence type="ECO:0000256" key="1">
    <source>
        <dbReference type="SAM" id="SignalP"/>
    </source>
</evidence>
<reference evidence="2" key="1">
    <citation type="submission" date="2014-11" db="EMBL/GenBank/DDBJ databases">
        <authorList>
            <person name="Amaro Gonzalez C."/>
        </authorList>
    </citation>
    <scope>NUCLEOTIDE SEQUENCE</scope>
</reference>
<protein>
    <submittedName>
        <fullName evidence="2">Uncharacterized protein</fullName>
    </submittedName>
</protein>
<feature type="signal peptide" evidence="1">
    <location>
        <begin position="1"/>
        <end position="20"/>
    </location>
</feature>
<dbReference type="EMBL" id="GBXM01104243">
    <property type="protein sequence ID" value="JAH04334.1"/>
    <property type="molecule type" value="Transcribed_RNA"/>
</dbReference>
<reference evidence="2" key="2">
    <citation type="journal article" date="2015" name="Fish Shellfish Immunol.">
        <title>Early steps in the European eel (Anguilla anguilla)-Vibrio vulnificus interaction in the gills: Role of the RtxA13 toxin.</title>
        <authorList>
            <person name="Callol A."/>
            <person name="Pajuelo D."/>
            <person name="Ebbesson L."/>
            <person name="Teles M."/>
            <person name="MacKenzie S."/>
            <person name="Amaro C."/>
        </authorList>
    </citation>
    <scope>NUCLEOTIDE SEQUENCE</scope>
</reference>
<accession>A0A0E9PIK4</accession>
<keyword evidence="1" id="KW-0732">Signal</keyword>
<dbReference type="AlphaFoldDB" id="A0A0E9PIK4"/>
<sequence length="38" mass="4354">MLLLYFYYALSLTNFLFCLASQFSSESKASVTYQGENC</sequence>
<evidence type="ECO:0000313" key="2">
    <source>
        <dbReference type="EMBL" id="JAH04334.1"/>
    </source>
</evidence>
<feature type="chain" id="PRO_5002430961" evidence="1">
    <location>
        <begin position="21"/>
        <end position="38"/>
    </location>
</feature>
<organism evidence="2">
    <name type="scientific">Anguilla anguilla</name>
    <name type="common">European freshwater eel</name>
    <name type="synonym">Muraena anguilla</name>
    <dbReference type="NCBI Taxonomy" id="7936"/>
    <lineage>
        <taxon>Eukaryota</taxon>
        <taxon>Metazoa</taxon>
        <taxon>Chordata</taxon>
        <taxon>Craniata</taxon>
        <taxon>Vertebrata</taxon>
        <taxon>Euteleostomi</taxon>
        <taxon>Actinopterygii</taxon>
        <taxon>Neopterygii</taxon>
        <taxon>Teleostei</taxon>
        <taxon>Anguilliformes</taxon>
        <taxon>Anguillidae</taxon>
        <taxon>Anguilla</taxon>
    </lineage>
</organism>
<name>A0A0E9PIK4_ANGAN</name>
<proteinExistence type="predicted"/>